<accession>A0A251RNJ0</accession>
<protein>
    <submittedName>
        <fullName evidence="1">Uncharacterized protein</fullName>
    </submittedName>
</protein>
<keyword evidence="2" id="KW-1185">Reference proteome</keyword>
<organism evidence="1 2">
    <name type="scientific">Helianthus annuus</name>
    <name type="common">Common sunflower</name>
    <dbReference type="NCBI Taxonomy" id="4232"/>
    <lineage>
        <taxon>Eukaryota</taxon>
        <taxon>Viridiplantae</taxon>
        <taxon>Streptophyta</taxon>
        <taxon>Embryophyta</taxon>
        <taxon>Tracheophyta</taxon>
        <taxon>Spermatophyta</taxon>
        <taxon>Magnoliopsida</taxon>
        <taxon>eudicotyledons</taxon>
        <taxon>Gunneridae</taxon>
        <taxon>Pentapetalae</taxon>
        <taxon>asterids</taxon>
        <taxon>campanulids</taxon>
        <taxon>Asterales</taxon>
        <taxon>Asteraceae</taxon>
        <taxon>Asteroideae</taxon>
        <taxon>Heliantheae alliance</taxon>
        <taxon>Heliantheae</taxon>
        <taxon>Helianthus</taxon>
    </lineage>
</organism>
<evidence type="ECO:0000313" key="2">
    <source>
        <dbReference type="Proteomes" id="UP000215914"/>
    </source>
</evidence>
<dbReference type="EMBL" id="CM007906">
    <property type="protein sequence ID" value="OTF85906.1"/>
    <property type="molecule type" value="Genomic_DNA"/>
</dbReference>
<dbReference type="InParanoid" id="A0A251RNJ0"/>
<evidence type="ECO:0000313" key="1">
    <source>
        <dbReference type="EMBL" id="OTF85906.1"/>
    </source>
</evidence>
<dbReference type="Proteomes" id="UP000215914">
    <property type="component" value="Chromosome 17"/>
</dbReference>
<sequence length="95" mass="11019">MYFILLHLYRYVSRYVGVGIIEQNPNSTPSTSATLVIFNTLVSILKRGLPNYSSCFRNLHFKTKFFPFETFTLIFLFKLKALTNTLSLATLDLMR</sequence>
<proteinExistence type="predicted"/>
<gene>
    <name evidence="1" type="ORF">HannXRQ_Chr17g0544961</name>
</gene>
<dbReference type="AlphaFoldDB" id="A0A251RNJ0"/>
<reference evidence="2" key="1">
    <citation type="journal article" date="2017" name="Nature">
        <title>The sunflower genome provides insights into oil metabolism, flowering and Asterid evolution.</title>
        <authorList>
            <person name="Badouin H."/>
            <person name="Gouzy J."/>
            <person name="Grassa C.J."/>
            <person name="Murat F."/>
            <person name="Staton S.E."/>
            <person name="Cottret L."/>
            <person name="Lelandais-Briere C."/>
            <person name="Owens G.L."/>
            <person name="Carrere S."/>
            <person name="Mayjonade B."/>
            <person name="Legrand L."/>
            <person name="Gill N."/>
            <person name="Kane N.C."/>
            <person name="Bowers J.E."/>
            <person name="Hubner S."/>
            <person name="Bellec A."/>
            <person name="Berard A."/>
            <person name="Berges H."/>
            <person name="Blanchet N."/>
            <person name="Boniface M.C."/>
            <person name="Brunel D."/>
            <person name="Catrice O."/>
            <person name="Chaidir N."/>
            <person name="Claudel C."/>
            <person name="Donnadieu C."/>
            <person name="Faraut T."/>
            <person name="Fievet G."/>
            <person name="Helmstetter N."/>
            <person name="King M."/>
            <person name="Knapp S.J."/>
            <person name="Lai Z."/>
            <person name="Le Paslier M.C."/>
            <person name="Lippi Y."/>
            <person name="Lorenzon L."/>
            <person name="Mandel J.R."/>
            <person name="Marage G."/>
            <person name="Marchand G."/>
            <person name="Marquand E."/>
            <person name="Bret-Mestries E."/>
            <person name="Morien E."/>
            <person name="Nambeesan S."/>
            <person name="Nguyen T."/>
            <person name="Pegot-Espagnet P."/>
            <person name="Pouilly N."/>
            <person name="Raftis F."/>
            <person name="Sallet E."/>
            <person name="Schiex T."/>
            <person name="Thomas J."/>
            <person name="Vandecasteele C."/>
            <person name="Vares D."/>
            <person name="Vear F."/>
            <person name="Vautrin S."/>
            <person name="Crespi M."/>
            <person name="Mangin B."/>
            <person name="Burke J.M."/>
            <person name="Salse J."/>
            <person name="Munos S."/>
            <person name="Vincourt P."/>
            <person name="Rieseberg L.H."/>
            <person name="Langlade N.B."/>
        </authorList>
    </citation>
    <scope>NUCLEOTIDE SEQUENCE [LARGE SCALE GENOMIC DNA]</scope>
    <source>
        <strain evidence="2">cv. SF193</strain>
    </source>
</reference>
<name>A0A251RNJ0_HELAN</name>